<sequence>MQLPAAVALFTRGTFVIAVAVVGLMLGSCSAASPPAPPPDPAAGQQVTPLLTSTLSTPRWFTGSDGRTHLAYELMLTNVVPAAVTLNTVEVHDADSGGLLIRLSGDALRAATSLAASAEEPTVTLPPSSVGVVWLDIALDNPSVPGAITHRLAVEPPPGIPADGIAWTFTSPAVEVDRRPPVVIGAPLAGPRWAALGSCCDGPHRRAPYPIDGRWYLAQRFAIDFNQLDPQNRPGIGDPLAPTSFPTFGQPVYAVSDGTVVAAVDGNPDLRVNEARAEPTPENAGGNRVVVDIGDGRFAVYAHLHMNSVSVRVGERVTRGRHIADVGSSGTTGGPHLHFQISDRPSVVVADGLPYVFDSFELTGRTPPLSEVLKYYDTLAPIPLSVGDIGDRRDQLPLGRDVVTFPPINGGG</sequence>
<evidence type="ECO:0000313" key="3">
    <source>
        <dbReference type="Proteomes" id="UP000220914"/>
    </source>
</evidence>
<dbReference type="Proteomes" id="UP000220914">
    <property type="component" value="Unassembled WGS sequence"/>
</dbReference>
<name>A0A2A7MSA6_MYCAG</name>
<dbReference type="SUPFAM" id="SSF51261">
    <property type="entry name" value="Duplicated hybrid motif"/>
    <property type="match status" value="1"/>
</dbReference>
<dbReference type="RefSeq" id="WP_097942860.1">
    <property type="nucleotide sequence ID" value="NZ_BLKS01000001.1"/>
</dbReference>
<dbReference type="InterPro" id="IPR011055">
    <property type="entry name" value="Dup_hybrid_motif"/>
</dbReference>
<accession>A0A2A7MSA6</accession>
<comment type="caution">
    <text evidence="2">The sequence shown here is derived from an EMBL/GenBank/DDBJ whole genome shotgun (WGS) entry which is preliminary data.</text>
</comment>
<keyword evidence="3" id="KW-1185">Reference proteome</keyword>
<dbReference type="Pfam" id="PF01551">
    <property type="entry name" value="Peptidase_M23"/>
    <property type="match status" value="1"/>
</dbReference>
<feature type="domain" description="M23ase beta-sheet core" evidence="1">
    <location>
        <begin position="249"/>
        <end position="343"/>
    </location>
</feature>
<organism evidence="2 3">
    <name type="scientific">Mycolicibacterium agri</name>
    <name type="common">Mycobacterium agri</name>
    <dbReference type="NCBI Taxonomy" id="36811"/>
    <lineage>
        <taxon>Bacteria</taxon>
        <taxon>Bacillati</taxon>
        <taxon>Actinomycetota</taxon>
        <taxon>Actinomycetes</taxon>
        <taxon>Mycobacteriales</taxon>
        <taxon>Mycobacteriaceae</taxon>
        <taxon>Mycolicibacterium</taxon>
    </lineage>
</organism>
<dbReference type="PANTHER" id="PTHR21666">
    <property type="entry name" value="PEPTIDASE-RELATED"/>
    <property type="match status" value="1"/>
</dbReference>
<dbReference type="AlphaFoldDB" id="A0A2A7MSA6"/>
<dbReference type="CDD" id="cd12797">
    <property type="entry name" value="M23_peptidase"/>
    <property type="match status" value="1"/>
</dbReference>
<dbReference type="InterPro" id="IPR016047">
    <property type="entry name" value="M23ase_b-sheet_dom"/>
</dbReference>
<evidence type="ECO:0000313" key="2">
    <source>
        <dbReference type="EMBL" id="PEG34449.1"/>
    </source>
</evidence>
<dbReference type="EMBL" id="PDCP01000064">
    <property type="protein sequence ID" value="PEG34449.1"/>
    <property type="molecule type" value="Genomic_DNA"/>
</dbReference>
<gene>
    <name evidence="2" type="ORF">CQY20_25540</name>
</gene>
<dbReference type="GO" id="GO:0004222">
    <property type="term" value="F:metalloendopeptidase activity"/>
    <property type="evidence" value="ECO:0007669"/>
    <property type="project" value="TreeGrafter"/>
</dbReference>
<protein>
    <submittedName>
        <fullName evidence="2">Peptidase M23</fullName>
    </submittedName>
</protein>
<dbReference type="Gene3D" id="2.70.70.10">
    <property type="entry name" value="Glucose Permease (Domain IIA)"/>
    <property type="match status" value="1"/>
</dbReference>
<dbReference type="PANTHER" id="PTHR21666:SF270">
    <property type="entry name" value="MUREIN HYDROLASE ACTIVATOR ENVC"/>
    <property type="match status" value="1"/>
</dbReference>
<proteinExistence type="predicted"/>
<evidence type="ECO:0000259" key="1">
    <source>
        <dbReference type="Pfam" id="PF01551"/>
    </source>
</evidence>
<dbReference type="InterPro" id="IPR050570">
    <property type="entry name" value="Cell_wall_metabolism_enzyme"/>
</dbReference>
<reference evidence="2 3" key="1">
    <citation type="submission" date="2017-10" db="EMBL/GenBank/DDBJ databases">
        <title>The new phylogeny of genus Mycobacterium.</title>
        <authorList>
            <person name="Tortoli E."/>
            <person name="Trovato A."/>
            <person name="Cirillo D.M."/>
        </authorList>
    </citation>
    <scope>NUCLEOTIDE SEQUENCE [LARGE SCALE GENOMIC DNA]</scope>
    <source>
        <strain evidence="2 3">CCUG37673</strain>
    </source>
</reference>
<dbReference type="OrthoDB" id="9809488at2"/>